<evidence type="ECO:0000313" key="3">
    <source>
        <dbReference type="Proteomes" id="UP000694892"/>
    </source>
</evidence>
<protein>
    <submittedName>
        <fullName evidence="2">Uncharacterized protein</fullName>
    </submittedName>
</protein>
<feature type="region of interest" description="Disordered" evidence="1">
    <location>
        <begin position="62"/>
        <end position="82"/>
    </location>
</feature>
<reference evidence="3" key="1">
    <citation type="journal article" date="2016" name="Nature">
        <title>Genome evolution in the allotetraploid frog Xenopus laevis.</title>
        <authorList>
            <person name="Session A.M."/>
            <person name="Uno Y."/>
            <person name="Kwon T."/>
            <person name="Chapman J.A."/>
            <person name="Toyoda A."/>
            <person name="Takahashi S."/>
            <person name="Fukui A."/>
            <person name="Hikosaka A."/>
            <person name="Suzuki A."/>
            <person name="Kondo M."/>
            <person name="van Heeringen S.J."/>
            <person name="Quigley I."/>
            <person name="Heinz S."/>
            <person name="Ogino H."/>
            <person name="Ochi H."/>
            <person name="Hellsten U."/>
            <person name="Lyons J.B."/>
            <person name="Simakov O."/>
            <person name="Putnam N."/>
            <person name="Stites J."/>
            <person name="Kuroki Y."/>
            <person name="Tanaka T."/>
            <person name="Michiue T."/>
            <person name="Watanabe M."/>
            <person name="Bogdanovic O."/>
            <person name="Lister R."/>
            <person name="Georgiou G."/>
            <person name="Paranjpe S.S."/>
            <person name="van Kruijsbergen I."/>
            <person name="Shu S."/>
            <person name="Carlson J."/>
            <person name="Kinoshita T."/>
            <person name="Ohta Y."/>
            <person name="Mawaribuchi S."/>
            <person name="Jenkins J."/>
            <person name="Grimwood J."/>
            <person name="Schmutz J."/>
            <person name="Mitros T."/>
            <person name="Mozaffari S.V."/>
            <person name="Suzuki Y."/>
            <person name="Haramoto Y."/>
            <person name="Yamamoto T.S."/>
            <person name="Takagi C."/>
            <person name="Heald R."/>
            <person name="Miller K."/>
            <person name="Haudenschild C."/>
            <person name="Kitzman J."/>
            <person name="Nakayama T."/>
            <person name="Izutsu Y."/>
            <person name="Robert J."/>
            <person name="Fortriede J."/>
            <person name="Burns K."/>
            <person name="Lotay V."/>
            <person name="Karimi K."/>
            <person name="Yasuoka Y."/>
            <person name="Dichmann D.S."/>
            <person name="Flajnik M.F."/>
            <person name="Houston D.W."/>
            <person name="Shendure J."/>
            <person name="DuPasquier L."/>
            <person name="Vize P.D."/>
            <person name="Zorn A.M."/>
            <person name="Ito M."/>
            <person name="Marcotte E.M."/>
            <person name="Wallingford J.B."/>
            <person name="Ito Y."/>
            <person name="Asashima M."/>
            <person name="Ueno N."/>
            <person name="Matsuda Y."/>
            <person name="Veenstra G.J."/>
            <person name="Fujiyama A."/>
            <person name="Harland R.M."/>
            <person name="Taira M."/>
            <person name="Rokhsar D.S."/>
        </authorList>
    </citation>
    <scope>NUCLEOTIDE SEQUENCE [LARGE SCALE GENOMIC DNA]</scope>
    <source>
        <strain evidence="3">J</strain>
    </source>
</reference>
<sequence length="82" mass="9737">MHSHSPMCSGYSHHNGRTEWEEVQTVCIFYFRKKEVWQASAKKRFFFSEVLTAKAPESAQFVKEAERTEKEDKESVKRPLHF</sequence>
<feature type="compositionally biased region" description="Basic and acidic residues" evidence="1">
    <location>
        <begin position="63"/>
        <end position="82"/>
    </location>
</feature>
<dbReference type="Proteomes" id="UP000694892">
    <property type="component" value="Chromosome 3S"/>
</dbReference>
<gene>
    <name evidence="2" type="ORF">XELAEV_18021298mg</name>
</gene>
<dbReference type="AlphaFoldDB" id="A0A974HRV0"/>
<evidence type="ECO:0000256" key="1">
    <source>
        <dbReference type="SAM" id="MobiDB-lite"/>
    </source>
</evidence>
<accession>A0A974HRV0</accession>
<evidence type="ECO:0000313" key="2">
    <source>
        <dbReference type="EMBL" id="OCT87601.1"/>
    </source>
</evidence>
<name>A0A974HRV0_XENLA</name>
<dbReference type="EMBL" id="CM004471">
    <property type="protein sequence ID" value="OCT87601.1"/>
    <property type="molecule type" value="Genomic_DNA"/>
</dbReference>
<proteinExistence type="predicted"/>
<organism evidence="2 3">
    <name type="scientific">Xenopus laevis</name>
    <name type="common">African clawed frog</name>
    <dbReference type="NCBI Taxonomy" id="8355"/>
    <lineage>
        <taxon>Eukaryota</taxon>
        <taxon>Metazoa</taxon>
        <taxon>Chordata</taxon>
        <taxon>Craniata</taxon>
        <taxon>Vertebrata</taxon>
        <taxon>Euteleostomi</taxon>
        <taxon>Amphibia</taxon>
        <taxon>Batrachia</taxon>
        <taxon>Anura</taxon>
        <taxon>Pipoidea</taxon>
        <taxon>Pipidae</taxon>
        <taxon>Xenopodinae</taxon>
        <taxon>Xenopus</taxon>
        <taxon>Xenopus</taxon>
    </lineage>
</organism>